<feature type="compositionally biased region" description="Polar residues" evidence="1">
    <location>
        <begin position="7"/>
        <end position="16"/>
    </location>
</feature>
<dbReference type="AlphaFoldDB" id="A0A7X4GDD1"/>
<protein>
    <submittedName>
        <fullName evidence="2">Uncharacterized protein</fullName>
    </submittedName>
</protein>
<dbReference type="Proteomes" id="UP000465810">
    <property type="component" value="Unassembled WGS sequence"/>
</dbReference>
<dbReference type="RefSeq" id="WP_160984277.1">
    <property type="nucleotide sequence ID" value="NZ_WVTD01000001.1"/>
</dbReference>
<evidence type="ECO:0000313" key="3">
    <source>
        <dbReference type="Proteomes" id="UP000465810"/>
    </source>
</evidence>
<organism evidence="2 3">
    <name type="scientific">Novosphingobium silvae</name>
    <dbReference type="NCBI Taxonomy" id="2692619"/>
    <lineage>
        <taxon>Bacteria</taxon>
        <taxon>Pseudomonadati</taxon>
        <taxon>Pseudomonadota</taxon>
        <taxon>Alphaproteobacteria</taxon>
        <taxon>Sphingomonadales</taxon>
        <taxon>Sphingomonadaceae</taxon>
        <taxon>Novosphingobium</taxon>
    </lineage>
</organism>
<gene>
    <name evidence="2" type="ORF">GR702_02115</name>
</gene>
<sequence length="59" mass="6622">MDDPRATRQNGTQTAEKLTREERLAAKLRENLRRRKAQARAVAAPPATPLQGDPAKDRE</sequence>
<reference evidence="2 3" key="1">
    <citation type="submission" date="2019-12" db="EMBL/GenBank/DDBJ databases">
        <authorList>
            <person name="Feng G."/>
            <person name="Zhu H."/>
        </authorList>
    </citation>
    <scope>NUCLEOTIDE SEQUENCE [LARGE SCALE GENOMIC DNA]</scope>
    <source>
        <strain evidence="2 3">FGD1</strain>
    </source>
</reference>
<feature type="compositionally biased region" description="Basic and acidic residues" evidence="1">
    <location>
        <begin position="17"/>
        <end position="31"/>
    </location>
</feature>
<accession>A0A7X4GDD1</accession>
<evidence type="ECO:0000256" key="1">
    <source>
        <dbReference type="SAM" id="MobiDB-lite"/>
    </source>
</evidence>
<feature type="region of interest" description="Disordered" evidence="1">
    <location>
        <begin position="1"/>
        <end position="59"/>
    </location>
</feature>
<name>A0A7X4GDD1_9SPHN</name>
<keyword evidence="3" id="KW-1185">Reference proteome</keyword>
<evidence type="ECO:0000313" key="2">
    <source>
        <dbReference type="EMBL" id="MYL96570.1"/>
    </source>
</evidence>
<proteinExistence type="predicted"/>
<comment type="caution">
    <text evidence="2">The sequence shown here is derived from an EMBL/GenBank/DDBJ whole genome shotgun (WGS) entry which is preliminary data.</text>
</comment>
<dbReference type="EMBL" id="WVTD01000001">
    <property type="protein sequence ID" value="MYL96570.1"/>
    <property type="molecule type" value="Genomic_DNA"/>
</dbReference>